<comment type="caution">
    <text evidence="1">The sequence shown here is derived from an EMBL/GenBank/DDBJ whole genome shotgun (WGS) entry which is preliminary data.</text>
</comment>
<protein>
    <submittedName>
        <fullName evidence="1">Uncharacterized protein</fullName>
    </submittedName>
</protein>
<dbReference type="Proteomes" id="UP001162992">
    <property type="component" value="Chromosome 4"/>
</dbReference>
<gene>
    <name evidence="1" type="ORF">O6H91_04G021400</name>
</gene>
<evidence type="ECO:0000313" key="2">
    <source>
        <dbReference type="Proteomes" id="UP001162992"/>
    </source>
</evidence>
<keyword evidence="2" id="KW-1185">Reference proteome</keyword>
<reference evidence="2" key="1">
    <citation type="journal article" date="2024" name="Proc. Natl. Acad. Sci. U.S.A.">
        <title>Extraordinary preservation of gene collinearity over three hundred million years revealed in homosporous lycophytes.</title>
        <authorList>
            <person name="Li C."/>
            <person name="Wickell D."/>
            <person name="Kuo L.Y."/>
            <person name="Chen X."/>
            <person name="Nie B."/>
            <person name="Liao X."/>
            <person name="Peng D."/>
            <person name="Ji J."/>
            <person name="Jenkins J."/>
            <person name="Williams M."/>
            <person name="Shu S."/>
            <person name="Plott C."/>
            <person name="Barry K."/>
            <person name="Rajasekar S."/>
            <person name="Grimwood J."/>
            <person name="Han X."/>
            <person name="Sun S."/>
            <person name="Hou Z."/>
            <person name="He W."/>
            <person name="Dai G."/>
            <person name="Sun C."/>
            <person name="Schmutz J."/>
            <person name="Leebens-Mack J.H."/>
            <person name="Li F.W."/>
            <person name="Wang L."/>
        </authorList>
    </citation>
    <scope>NUCLEOTIDE SEQUENCE [LARGE SCALE GENOMIC DNA]</scope>
    <source>
        <strain evidence="2">cv. PW_Plant_1</strain>
    </source>
</reference>
<name>A0ACC2DUU6_DIPCM</name>
<organism evidence="1 2">
    <name type="scientific">Diphasiastrum complanatum</name>
    <name type="common">Issler's clubmoss</name>
    <name type="synonym">Lycopodium complanatum</name>
    <dbReference type="NCBI Taxonomy" id="34168"/>
    <lineage>
        <taxon>Eukaryota</taxon>
        <taxon>Viridiplantae</taxon>
        <taxon>Streptophyta</taxon>
        <taxon>Embryophyta</taxon>
        <taxon>Tracheophyta</taxon>
        <taxon>Lycopodiopsida</taxon>
        <taxon>Lycopodiales</taxon>
        <taxon>Lycopodiaceae</taxon>
        <taxon>Lycopodioideae</taxon>
        <taxon>Diphasiastrum</taxon>
    </lineage>
</organism>
<evidence type="ECO:0000313" key="1">
    <source>
        <dbReference type="EMBL" id="KAJ7558012.1"/>
    </source>
</evidence>
<dbReference type="EMBL" id="CM055095">
    <property type="protein sequence ID" value="KAJ7558012.1"/>
    <property type="molecule type" value="Genomic_DNA"/>
</dbReference>
<sequence>MATSRRVKKVVVAIDESSESLNALVWALDNMIEQPWKDQGFPGDTLVLLHSQSLPYVYISEPGIVGPSGGLYSAQLLASMKQQQEHSTDILLTAAKNLCTQKNIKAVTSVIFGDPRDNICDFLEESHADMLVIGSHGYGTMKRALLGSVSDYCARYAKCPVLVVKKS</sequence>
<proteinExistence type="predicted"/>
<accession>A0ACC2DUU6</accession>